<proteinExistence type="predicted"/>
<sequence length="234" mass="26435">MNAMLMRGNRAFGNDTEAGRMLRKLYGGNTKPQINYPKVNTKRRDLSGPFIPGGGNATVDARSNKLAVSNTSRGVKVPTPCSNQEPYHAIDVLPIHRRPKDIIEKELAQIKKSIEGYKPRVSKFPGSIQEKEKLQQKFTYLPGSILPSEMLPGAELLDKELIHKNSIREAEPKSTLNELRKLQRQVLDEIDQRKRYLADMKALGKYINQSQMDQDLAGLLSDLTKIQNMIQEHS</sequence>
<dbReference type="Pfam" id="PF05250">
    <property type="entry name" value="UPF0193"/>
    <property type="match status" value="1"/>
</dbReference>
<dbReference type="STRING" id="74557.A0A1W0ACG6"/>
<accession>A0A1W0ACG6</accession>
<dbReference type="AlphaFoldDB" id="A0A1W0ACG6"/>
<keyword evidence="2" id="KW-1185">Reference proteome</keyword>
<dbReference type="EMBL" id="JNBS01000016">
    <property type="protein sequence ID" value="OQS07974.1"/>
    <property type="molecule type" value="Genomic_DNA"/>
</dbReference>
<protein>
    <submittedName>
        <fullName evidence="1">Uncharacterized protein</fullName>
    </submittedName>
</protein>
<dbReference type="InterPro" id="IPR007914">
    <property type="entry name" value="UPF0193"/>
</dbReference>
<gene>
    <name evidence="1" type="ORF">THRCLA_00038</name>
</gene>
<dbReference type="OrthoDB" id="189770at2759"/>
<comment type="caution">
    <text evidence="1">The sequence shown here is derived from an EMBL/GenBank/DDBJ whole genome shotgun (WGS) entry which is preliminary data.</text>
</comment>
<name>A0A1W0ACG6_9STRA</name>
<reference evidence="1 2" key="1">
    <citation type="journal article" date="2014" name="Genome Biol. Evol.">
        <title>The secreted proteins of Achlya hypogyna and Thraustotheca clavata identify the ancestral oomycete secretome and reveal gene acquisitions by horizontal gene transfer.</title>
        <authorList>
            <person name="Misner I."/>
            <person name="Blouin N."/>
            <person name="Leonard G."/>
            <person name="Richards T.A."/>
            <person name="Lane C.E."/>
        </authorList>
    </citation>
    <scope>NUCLEOTIDE SEQUENCE [LARGE SCALE GENOMIC DNA]</scope>
    <source>
        <strain evidence="1 2">ATCC 34112</strain>
    </source>
</reference>
<evidence type="ECO:0000313" key="2">
    <source>
        <dbReference type="Proteomes" id="UP000243217"/>
    </source>
</evidence>
<dbReference type="Proteomes" id="UP000243217">
    <property type="component" value="Unassembled WGS sequence"/>
</dbReference>
<evidence type="ECO:0000313" key="1">
    <source>
        <dbReference type="EMBL" id="OQS07974.1"/>
    </source>
</evidence>
<organism evidence="1 2">
    <name type="scientific">Thraustotheca clavata</name>
    <dbReference type="NCBI Taxonomy" id="74557"/>
    <lineage>
        <taxon>Eukaryota</taxon>
        <taxon>Sar</taxon>
        <taxon>Stramenopiles</taxon>
        <taxon>Oomycota</taxon>
        <taxon>Saprolegniomycetes</taxon>
        <taxon>Saprolegniales</taxon>
        <taxon>Achlyaceae</taxon>
        <taxon>Thraustotheca</taxon>
    </lineage>
</organism>